<dbReference type="PRINTS" id="PR01415">
    <property type="entry name" value="ANKYRIN"/>
</dbReference>
<evidence type="ECO:0000256" key="1">
    <source>
        <dbReference type="ARBA" id="ARBA00022737"/>
    </source>
</evidence>
<name>A0ABQ9IUB0_9CUCU</name>
<dbReference type="SMART" id="SM00248">
    <property type="entry name" value="ANK"/>
    <property type="match status" value="3"/>
</dbReference>
<sequence>MDINGILEELQETENTLKCGTCHKRCSKPIRIKQKEAHSCPKCKLFYEEREVDYNNIARETGNIFIKTKKKNTFICCNKTYHINFVDELFSKTNTKGETPLHIACKKRNCETVVQLVKNGADINIKDYAGWAPLHEAVQSGSIDIVEILLQHGALIDIAGPDYETPLHKAASLENEQLVKLFIKHGANKEMIDYFGRKAIDCTHNERIKSLLVEDSCCVNRVELFCKKSISAFLYYTEESYKDKLNSSKLVKIIKEFDPKKVTHLIIRRTHKLSLKILIAMLEGCFIVPQEWIDDFLNGTFFIPIPDYIFIHNKQLNDGIRQALLNSLLKQPKLFDGMFFYIYGHRSTLEMYGAKFSKQAITSIIRAGGGKVLHRAPTPSVCEGVTNFPYHANNTELMKCCHYIIFEENNPPTLQYQMLRKLNIRHQNGLWTVSLTLKWMTEITK</sequence>
<evidence type="ECO:0000256" key="2">
    <source>
        <dbReference type="ARBA" id="ARBA00023043"/>
    </source>
</evidence>
<reference evidence="5" key="1">
    <citation type="journal article" date="2023" name="Insect Mol. Biol.">
        <title>Genome sequencing provides insights into the evolution of gene families encoding plant cell wall-degrading enzymes in longhorned beetles.</title>
        <authorList>
            <person name="Shin N.R."/>
            <person name="Okamura Y."/>
            <person name="Kirsch R."/>
            <person name="Pauchet Y."/>
        </authorList>
    </citation>
    <scope>NUCLEOTIDE SEQUENCE</scope>
    <source>
        <strain evidence="5">MMC_N1</strain>
    </source>
</reference>
<feature type="repeat" description="ANK" evidence="3">
    <location>
        <begin position="129"/>
        <end position="161"/>
    </location>
</feature>
<feature type="domain" description="BRCT" evidence="4">
    <location>
        <begin position="330"/>
        <end position="445"/>
    </location>
</feature>
<dbReference type="Pfam" id="PF12796">
    <property type="entry name" value="Ank_2"/>
    <property type="match status" value="1"/>
</dbReference>
<accession>A0ABQ9IUB0</accession>
<dbReference type="PROSITE" id="PS50172">
    <property type="entry name" value="BRCT"/>
    <property type="match status" value="2"/>
</dbReference>
<evidence type="ECO:0000313" key="5">
    <source>
        <dbReference type="EMBL" id="KAJ8965311.1"/>
    </source>
</evidence>
<dbReference type="PROSITE" id="PS50297">
    <property type="entry name" value="ANK_REP_REGION"/>
    <property type="match status" value="3"/>
</dbReference>
<dbReference type="EMBL" id="JAPWTJ010002639">
    <property type="protein sequence ID" value="KAJ8965311.1"/>
    <property type="molecule type" value="Genomic_DNA"/>
</dbReference>
<dbReference type="InterPro" id="IPR001357">
    <property type="entry name" value="BRCT_dom"/>
</dbReference>
<dbReference type="PANTHER" id="PTHR24171">
    <property type="entry name" value="ANKYRIN REPEAT DOMAIN-CONTAINING PROTEIN 39-RELATED"/>
    <property type="match status" value="1"/>
</dbReference>
<keyword evidence="6" id="KW-1185">Reference proteome</keyword>
<keyword evidence="1" id="KW-0677">Repeat</keyword>
<dbReference type="Gene3D" id="1.25.40.20">
    <property type="entry name" value="Ankyrin repeat-containing domain"/>
    <property type="match status" value="2"/>
</dbReference>
<dbReference type="Gene3D" id="3.40.50.10190">
    <property type="entry name" value="BRCT domain"/>
    <property type="match status" value="2"/>
</dbReference>
<evidence type="ECO:0000259" key="4">
    <source>
        <dbReference type="PROSITE" id="PS50172"/>
    </source>
</evidence>
<evidence type="ECO:0000313" key="6">
    <source>
        <dbReference type="Proteomes" id="UP001162164"/>
    </source>
</evidence>
<keyword evidence="2 3" id="KW-0040">ANK repeat</keyword>
<dbReference type="PROSITE" id="PS50088">
    <property type="entry name" value="ANK_REPEAT"/>
    <property type="match status" value="3"/>
</dbReference>
<gene>
    <name evidence="5" type="ORF">NQ317_012840</name>
</gene>
<dbReference type="SUPFAM" id="SSF52113">
    <property type="entry name" value="BRCT domain"/>
    <property type="match status" value="1"/>
</dbReference>
<evidence type="ECO:0000256" key="3">
    <source>
        <dbReference type="PROSITE-ProRule" id="PRU00023"/>
    </source>
</evidence>
<dbReference type="Proteomes" id="UP001162164">
    <property type="component" value="Unassembled WGS sequence"/>
</dbReference>
<dbReference type="PANTHER" id="PTHR24171:SF8">
    <property type="entry name" value="BRCA1-ASSOCIATED RING DOMAIN PROTEIN 1"/>
    <property type="match status" value="1"/>
</dbReference>
<feature type="domain" description="BRCT" evidence="4">
    <location>
        <begin position="252"/>
        <end position="310"/>
    </location>
</feature>
<dbReference type="InterPro" id="IPR002110">
    <property type="entry name" value="Ankyrin_rpt"/>
</dbReference>
<feature type="repeat" description="ANK" evidence="3">
    <location>
        <begin position="96"/>
        <end position="128"/>
    </location>
</feature>
<protein>
    <recommendedName>
        <fullName evidence="4">BRCT domain-containing protein</fullName>
    </recommendedName>
</protein>
<proteinExistence type="predicted"/>
<dbReference type="Pfam" id="PF00023">
    <property type="entry name" value="Ank"/>
    <property type="match status" value="1"/>
</dbReference>
<dbReference type="InterPro" id="IPR036770">
    <property type="entry name" value="Ankyrin_rpt-contain_sf"/>
</dbReference>
<dbReference type="SUPFAM" id="SSF48403">
    <property type="entry name" value="Ankyrin repeat"/>
    <property type="match status" value="1"/>
</dbReference>
<dbReference type="InterPro" id="IPR036420">
    <property type="entry name" value="BRCT_dom_sf"/>
</dbReference>
<comment type="caution">
    <text evidence="5">The sequence shown here is derived from an EMBL/GenBank/DDBJ whole genome shotgun (WGS) entry which is preliminary data.</text>
</comment>
<organism evidence="5 6">
    <name type="scientific">Molorchus minor</name>
    <dbReference type="NCBI Taxonomy" id="1323400"/>
    <lineage>
        <taxon>Eukaryota</taxon>
        <taxon>Metazoa</taxon>
        <taxon>Ecdysozoa</taxon>
        <taxon>Arthropoda</taxon>
        <taxon>Hexapoda</taxon>
        <taxon>Insecta</taxon>
        <taxon>Pterygota</taxon>
        <taxon>Neoptera</taxon>
        <taxon>Endopterygota</taxon>
        <taxon>Coleoptera</taxon>
        <taxon>Polyphaga</taxon>
        <taxon>Cucujiformia</taxon>
        <taxon>Chrysomeloidea</taxon>
        <taxon>Cerambycidae</taxon>
        <taxon>Lamiinae</taxon>
        <taxon>Monochamini</taxon>
        <taxon>Molorchus</taxon>
    </lineage>
</organism>
<feature type="repeat" description="ANK" evidence="3">
    <location>
        <begin position="162"/>
        <end position="194"/>
    </location>
</feature>